<dbReference type="InterPro" id="IPR000688">
    <property type="entry name" value="HypA/HybF"/>
</dbReference>
<comment type="caution">
    <text evidence="5">The sequence shown here is derived from an EMBL/GenBank/DDBJ whole genome shotgun (WGS) entry which is preliminary data.</text>
</comment>
<keyword evidence="2 4" id="KW-0479">Metal-binding</keyword>
<dbReference type="HAMAP" id="MF_00213">
    <property type="entry name" value="HypA_HybF"/>
    <property type="match status" value="1"/>
</dbReference>
<name>A0ABS7MJN7_9ACTN</name>
<dbReference type="Gene3D" id="3.30.2320.80">
    <property type="match status" value="1"/>
</dbReference>
<feature type="binding site" evidence="4">
    <location>
        <position position="74"/>
    </location>
    <ligand>
        <name>Zn(2+)</name>
        <dbReference type="ChEBI" id="CHEBI:29105"/>
    </ligand>
</feature>
<evidence type="ECO:0000256" key="4">
    <source>
        <dbReference type="HAMAP-Rule" id="MF_00213"/>
    </source>
</evidence>
<dbReference type="PANTHER" id="PTHR34535:SF3">
    <property type="entry name" value="HYDROGENASE MATURATION FACTOR HYPA"/>
    <property type="match status" value="1"/>
</dbReference>
<keyword evidence="3 4" id="KW-0862">Zinc</keyword>
<evidence type="ECO:0000313" key="5">
    <source>
        <dbReference type="EMBL" id="MBY4797492.1"/>
    </source>
</evidence>
<feature type="binding site" evidence="4">
    <location>
        <position position="77"/>
    </location>
    <ligand>
        <name>Zn(2+)</name>
        <dbReference type="ChEBI" id="CHEBI:29105"/>
    </ligand>
</feature>
<dbReference type="PIRSF" id="PIRSF004761">
    <property type="entry name" value="Hydrgn_mat_HypA"/>
    <property type="match status" value="1"/>
</dbReference>
<proteinExistence type="inferred from homology"/>
<feature type="binding site" evidence="4">
    <location>
        <position position="90"/>
    </location>
    <ligand>
        <name>Zn(2+)</name>
        <dbReference type="ChEBI" id="CHEBI:29105"/>
    </ligand>
</feature>
<dbReference type="Pfam" id="PF01155">
    <property type="entry name" value="HypA"/>
    <property type="match status" value="1"/>
</dbReference>
<dbReference type="PANTHER" id="PTHR34535">
    <property type="entry name" value="HYDROGENASE MATURATION FACTOR HYPA"/>
    <property type="match status" value="1"/>
</dbReference>
<feature type="binding site" evidence="4">
    <location>
        <position position="2"/>
    </location>
    <ligand>
        <name>Ni(2+)</name>
        <dbReference type="ChEBI" id="CHEBI:49786"/>
    </ligand>
</feature>
<dbReference type="RefSeq" id="WP_222199207.1">
    <property type="nucleotide sequence ID" value="NZ_JAIMFO010000005.1"/>
</dbReference>
<reference evidence="5 6" key="1">
    <citation type="submission" date="2021-08" db="EMBL/GenBank/DDBJ databases">
        <title>Collinsella faecalis sp. nov. isolated from swine faeces.</title>
        <authorList>
            <person name="Oh B.S."/>
            <person name="Lee J.H."/>
        </authorList>
    </citation>
    <scope>NUCLEOTIDE SEQUENCE [LARGE SCALE GENOMIC DNA]</scope>
    <source>
        <strain evidence="5 6">AGMB00827</strain>
    </source>
</reference>
<dbReference type="EMBL" id="JAIMFO010000005">
    <property type="protein sequence ID" value="MBY4797492.1"/>
    <property type="molecule type" value="Genomic_DNA"/>
</dbReference>
<gene>
    <name evidence="4" type="primary">hypA</name>
    <name evidence="5" type="ORF">K6V98_03860</name>
</gene>
<keyword evidence="6" id="KW-1185">Reference proteome</keyword>
<protein>
    <recommendedName>
        <fullName evidence="4">Hydrogenase maturation factor HypA</fullName>
    </recommendedName>
</protein>
<feature type="binding site" evidence="4">
    <location>
        <position position="93"/>
    </location>
    <ligand>
        <name>Zn(2+)</name>
        <dbReference type="ChEBI" id="CHEBI:29105"/>
    </ligand>
</feature>
<evidence type="ECO:0000256" key="3">
    <source>
        <dbReference type="ARBA" id="ARBA00022833"/>
    </source>
</evidence>
<evidence type="ECO:0000256" key="1">
    <source>
        <dbReference type="ARBA" id="ARBA00022596"/>
    </source>
</evidence>
<evidence type="ECO:0000313" key="6">
    <source>
        <dbReference type="Proteomes" id="UP000700908"/>
    </source>
</evidence>
<accession>A0ABS7MJN7</accession>
<keyword evidence="1 4" id="KW-0533">Nickel</keyword>
<comment type="function">
    <text evidence="4">Involved in the maturation of [NiFe] hydrogenases. Required for nickel insertion into the metal center of the hydrogenase.</text>
</comment>
<organism evidence="5 6">
    <name type="scientific">Collinsella ureilytica</name>
    <dbReference type="NCBI Taxonomy" id="2869515"/>
    <lineage>
        <taxon>Bacteria</taxon>
        <taxon>Bacillati</taxon>
        <taxon>Actinomycetota</taxon>
        <taxon>Coriobacteriia</taxon>
        <taxon>Coriobacteriales</taxon>
        <taxon>Coriobacteriaceae</taxon>
        <taxon>Collinsella</taxon>
    </lineage>
</organism>
<dbReference type="Proteomes" id="UP000700908">
    <property type="component" value="Unassembled WGS sequence"/>
</dbReference>
<sequence length="117" mass="12887">MHEMGIVDGILATVIAAAHDAGASRIISVRLRIGDMREVVEESLRFAWEALREDDSLTSSAELQVDEVRPKSICSACGITFDHDRFHLRCPACGSTNTRLLAGRELDIVSMEIETDD</sequence>
<evidence type="ECO:0000256" key="2">
    <source>
        <dbReference type="ARBA" id="ARBA00022723"/>
    </source>
</evidence>
<comment type="similarity">
    <text evidence="4">Belongs to the HypA/HybF family.</text>
</comment>